<gene>
    <name evidence="2" type="ORF">LRA02_23240</name>
</gene>
<dbReference type="InterPro" id="IPR018580">
    <property type="entry name" value="Uncharacterised_YfhO"/>
</dbReference>
<proteinExistence type="predicted"/>
<dbReference type="PANTHER" id="PTHR38454:SF1">
    <property type="entry name" value="INTEGRAL MEMBRANE PROTEIN"/>
    <property type="match status" value="1"/>
</dbReference>
<dbReference type="Proteomes" id="UP000321569">
    <property type="component" value="Unassembled WGS sequence"/>
</dbReference>
<feature type="transmembrane region" description="Helical" evidence="1">
    <location>
        <begin position="433"/>
        <end position="454"/>
    </location>
</feature>
<feature type="transmembrane region" description="Helical" evidence="1">
    <location>
        <begin position="104"/>
        <end position="127"/>
    </location>
</feature>
<evidence type="ECO:0008006" key="4">
    <source>
        <dbReference type="Google" id="ProtNLM"/>
    </source>
</evidence>
<accession>A0A512PQI8</accession>
<dbReference type="Pfam" id="PF09586">
    <property type="entry name" value="YfhO"/>
    <property type="match status" value="1"/>
</dbReference>
<reference evidence="2 3" key="1">
    <citation type="submission" date="2019-07" db="EMBL/GenBank/DDBJ databases">
        <title>Whole genome shotgun sequence of Lactobacillus rapi NBRC 109618.</title>
        <authorList>
            <person name="Hosoyama A."/>
            <person name="Uohara A."/>
            <person name="Ohji S."/>
            <person name="Ichikawa N."/>
        </authorList>
    </citation>
    <scope>NUCLEOTIDE SEQUENCE [LARGE SCALE GENOMIC DNA]</scope>
    <source>
        <strain evidence="2 3">NBRC 109618</strain>
    </source>
</reference>
<keyword evidence="1" id="KW-0472">Membrane</keyword>
<protein>
    <recommendedName>
        <fullName evidence="4">Bacterial membrane protein YfhO</fullName>
    </recommendedName>
</protein>
<dbReference type="OrthoDB" id="9815466at2"/>
<evidence type="ECO:0000256" key="1">
    <source>
        <dbReference type="SAM" id="Phobius"/>
    </source>
</evidence>
<dbReference type="STRING" id="1423795.FD12_GL000714"/>
<comment type="caution">
    <text evidence="2">The sequence shown here is derived from an EMBL/GenBank/DDBJ whole genome shotgun (WGS) entry which is preliminary data.</text>
</comment>
<dbReference type="AlphaFoldDB" id="A0A512PQI8"/>
<feature type="transmembrane region" description="Helical" evidence="1">
    <location>
        <begin position="305"/>
        <end position="322"/>
    </location>
</feature>
<feature type="transmembrane region" description="Helical" evidence="1">
    <location>
        <begin position="12"/>
        <end position="35"/>
    </location>
</feature>
<feature type="transmembrane region" description="Helical" evidence="1">
    <location>
        <begin position="461"/>
        <end position="484"/>
    </location>
</feature>
<feature type="transmembrane region" description="Helical" evidence="1">
    <location>
        <begin position="134"/>
        <end position="152"/>
    </location>
</feature>
<feature type="transmembrane region" description="Helical" evidence="1">
    <location>
        <begin position="362"/>
        <end position="380"/>
    </location>
</feature>
<feature type="transmembrane region" description="Helical" evidence="1">
    <location>
        <begin position="392"/>
        <end position="413"/>
    </location>
</feature>
<organism evidence="2 3">
    <name type="scientific">Lentilactobacillus rapi</name>
    <dbReference type="NCBI Taxonomy" id="481723"/>
    <lineage>
        <taxon>Bacteria</taxon>
        <taxon>Bacillati</taxon>
        <taxon>Bacillota</taxon>
        <taxon>Bacilli</taxon>
        <taxon>Lactobacillales</taxon>
        <taxon>Lactobacillaceae</taxon>
        <taxon>Lentilactobacillus</taxon>
    </lineage>
</organism>
<dbReference type="RefSeq" id="WP_056981340.1">
    <property type="nucleotide sequence ID" value="NZ_BKAM01000079.1"/>
</dbReference>
<feature type="transmembrane region" description="Helical" evidence="1">
    <location>
        <begin position="240"/>
        <end position="263"/>
    </location>
</feature>
<sequence length="862" mass="97500">MLRRDFFTHKVLYVIGAIVAPVLLMSMLFLVLHLAPFGGRNLLISDLSTQYLQFFAELRRQLLHLSFSSYSFLISIGDSLVPIYSYYLLSPLNLIIVLFKPGQLPIAIDLIIWIKMILSSISMSLFLGNKYRSYDFMGICGGLAYGLCGFVSMYFFDVMWLDALIWLPIMIYGLERLFHQNKGGLYVFGLTAIILTNYYMGYIICIFAVIYFIYLTKQSQPKRIPLAQHIQFHWRKGVQFLWYSLISGMLSAIVLIPTIIAMLATGKKDILPANFLLKGTFGPSFAVNLGVGGNDFAGRLVHNPSIFTGSLFIVAGVAYFFSKRVDQRNKQASGLLLGSIFLGMWLLPLNTFWHMLQPPAGFPFRMVFLFSFALIMVAYEGYLQGVFHEKKVVAFSAVGVGVAITIGYIFANIFQQKMGMYTFKIPQLMVRNFVYFLAIGFLAVTTLGIISVASKHPAAKYVLMITLAFELMINFLIATSGAPFGNQQHFEQTYAKSSRLIGKIERRERANHQFYRLLVVDQPFRKLFGVPYSGYNDSFIFENHGLSSYSSTLNFHTHHVLASLGFSSRNIRRIDMFGSTPISEHLLALKYFYYIGKHENSLSVQKNVAGLGFMTSNRMQQLKFVKNEPFINQNRLVQAEMGNSEQYFKRPRIMSTSQQTFRDFYQYKVVFRGNTTGDHYLYLPHVRLHGVAFYINGRKLSNLYSGLGTEMIPVGNLEKGQISTITIHSIKELPNPATHLDGLNNAKFAGAVRVLNRHELRLQDNNRLDWHGGHFKGKITVPDNRRTLLLSIPYDKGWHLKVDGKSQPVKKVASGFVGAELSPGSHRVAFNYQIRGLLAGIGVATVGVVLLIGTAVFKRIRH</sequence>
<feature type="transmembrane region" description="Helical" evidence="1">
    <location>
        <begin position="334"/>
        <end position="356"/>
    </location>
</feature>
<feature type="transmembrane region" description="Helical" evidence="1">
    <location>
        <begin position="837"/>
        <end position="857"/>
    </location>
</feature>
<keyword evidence="1" id="KW-0812">Transmembrane</keyword>
<evidence type="ECO:0000313" key="2">
    <source>
        <dbReference type="EMBL" id="GEP73456.1"/>
    </source>
</evidence>
<name>A0A512PQI8_9LACO</name>
<evidence type="ECO:0000313" key="3">
    <source>
        <dbReference type="Proteomes" id="UP000321569"/>
    </source>
</evidence>
<dbReference type="EMBL" id="BKAM01000079">
    <property type="protein sequence ID" value="GEP73456.1"/>
    <property type="molecule type" value="Genomic_DNA"/>
</dbReference>
<keyword evidence="1" id="KW-1133">Transmembrane helix</keyword>
<dbReference type="PANTHER" id="PTHR38454">
    <property type="entry name" value="INTEGRAL MEMBRANE PROTEIN-RELATED"/>
    <property type="match status" value="1"/>
</dbReference>
<feature type="transmembrane region" description="Helical" evidence="1">
    <location>
        <begin position="186"/>
        <end position="214"/>
    </location>
</feature>